<name>M2Q028_9PSEU</name>
<dbReference type="PATRIC" id="fig|1238180.3.peg.4947"/>
<evidence type="ECO:0000313" key="3">
    <source>
        <dbReference type="Proteomes" id="UP000014137"/>
    </source>
</evidence>
<evidence type="ECO:0000313" key="4">
    <source>
        <dbReference type="Proteomes" id="UP000188551"/>
    </source>
</evidence>
<dbReference type="OrthoDB" id="3699810at2"/>
<accession>M2Q028</accession>
<proteinExistence type="predicted"/>
<dbReference type="RefSeq" id="WP_005160837.1">
    <property type="nucleotide sequence ID" value="NZ_ANMG01000049.1"/>
</dbReference>
<dbReference type="AlphaFoldDB" id="M2Q028"/>
<gene>
    <name evidence="2" type="ORF">B0293_33085</name>
    <name evidence="1" type="ORF">C791_4904</name>
</gene>
<organism evidence="1 3">
    <name type="scientific">Amycolatopsis azurea DSM 43854</name>
    <dbReference type="NCBI Taxonomy" id="1238180"/>
    <lineage>
        <taxon>Bacteria</taxon>
        <taxon>Bacillati</taxon>
        <taxon>Actinomycetota</taxon>
        <taxon>Actinomycetes</taxon>
        <taxon>Pseudonocardiales</taxon>
        <taxon>Pseudonocardiaceae</taxon>
        <taxon>Amycolatopsis</taxon>
    </lineage>
</organism>
<comment type="caution">
    <text evidence="1">The sequence shown here is derived from an EMBL/GenBank/DDBJ whole genome shotgun (WGS) entry which is preliminary data.</text>
</comment>
<evidence type="ECO:0000313" key="2">
    <source>
        <dbReference type="EMBL" id="OOC02438.1"/>
    </source>
</evidence>
<evidence type="ECO:0000313" key="1">
    <source>
        <dbReference type="EMBL" id="EMD25295.1"/>
    </source>
</evidence>
<keyword evidence="4" id="KW-1185">Reference proteome</keyword>
<dbReference type="Proteomes" id="UP000188551">
    <property type="component" value="Unassembled WGS sequence"/>
</dbReference>
<reference evidence="1 3" key="1">
    <citation type="submission" date="2012-10" db="EMBL/GenBank/DDBJ databases">
        <title>Genome assembly of Amycolatopsis azurea DSM 43854.</title>
        <authorList>
            <person name="Khatri I."/>
            <person name="Kaur I."/>
            <person name="Subramanian S."/>
            <person name="Mayilraj S."/>
        </authorList>
    </citation>
    <scope>NUCLEOTIDE SEQUENCE [LARGE SCALE GENOMIC DNA]</scope>
    <source>
        <strain evidence="1 3">DSM 43854</strain>
    </source>
</reference>
<dbReference type="EMBL" id="MUXN01000025">
    <property type="protein sequence ID" value="OOC02438.1"/>
    <property type="molecule type" value="Genomic_DNA"/>
</dbReference>
<sequence length="171" mass="19147">MHGTQIRFQAVVWTFGERDFAALLMDGHSPHEPDALPQAARSRGLPLTTDIRRVPLAPVPGWRIEVTSEETSRGRQTRLTVHWPRVSPLLSHADVDLPQRWQQLAVTQRVGLLLIGSDLVGDRDLPERVTRLAESGSLAAGVVAFRSGSAFQPRTYDRIVGHRRARRPVNR</sequence>
<protein>
    <submittedName>
        <fullName evidence="1">Uncharacterized protein</fullName>
    </submittedName>
</protein>
<dbReference type="Proteomes" id="UP000014137">
    <property type="component" value="Unassembled WGS sequence"/>
</dbReference>
<dbReference type="EMBL" id="ANMG01000049">
    <property type="protein sequence ID" value="EMD25295.1"/>
    <property type="molecule type" value="Genomic_DNA"/>
</dbReference>
<reference evidence="2 4" key="2">
    <citation type="submission" date="2017-02" db="EMBL/GenBank/DDBJ databases">
        <title>Amycolatopsis azurea DSM 43854 draft genome.</title>
        <authorList>
            <person name="Mayilraj S."/>
        </authorList>
    </citation>
    <scope>NUCLEOTIDE SEQUENCE [LARGE SCALE GENOMIC DNA]</scope>
    <source>
        <strain evidence="2 4">DSM 43854</strain>
    </source>
</reference>